<evidence type="ECO:0000256" key="3">
    <source>
        <dbReference type="ARBA" id="ARBA00022679"/>
    </source>
</evidence>
<evidence type="ECO:0000259" key="6">
    <source>
        <dbReference type="Pfam" id="PF00155"/>
    </source>
</evidence>
<sequence length="366" mass="39168">MMSPALHDADRTAGADPLATDPAGELFALALNENPFPPLPSVRAALAAATGRLNRYPEFLPERLRAVIAARLGLPEEQVVLGVGATGVIMQALHAVTAPGDTVVLTSPTFDGYPILARLARLRSVAVPLDAGGHHDLGAMADASRAARVVVLCRPHNPTGTVETAAEVQRFVQRVPADTVVLLDEAYAEFLPGAHRLDTAALIARHPNLVVVRTFSKAYGLAGLRVGYGFAAPELARRLWSMQLPFAIGTPALVAVQATYRAENELRQRIRMIAAERRHLRVRLRALGVSTTDSHANFVYLPPAGRCWRAVFDAAGLRVRHYADGGVRITVGTRRSSNAVLAAVAGRRGEPAPGWRGSLRTGSEVR</sequence>
<dbReference type="InterPro" id="IPR004839">
    <property type="entry name" value="Aminotransferase_I/II_large"/>
</dbReference>
<gene>
    <name evidence="7" type="ORF">C731_1107</name>
</gene>
<dbReference type="PANTHER" id="PTHR43643">
    <property type="entry name" value="HISTIDINOL-PHOSPHATE AMINOTRANSFERASE 2"/>
    <property type="match status" value="1"/>
</dbReference>
<comment type="caution">
    <text evidence="7">The sequence shown here is derived from an EMBL/GenBank/DDBJ whole genome shotgun (WGS) entry which is preliminary data.</text>
</comment>
<evidence type="ECO:0000313" key="7">
    <source>
        <dbReference type="EMBL" id="EKF24932.1"/>
    </source>
</evidence>
<dbReference type="PANTHER" id="PTHR43643:SF3">
    <property type="entry name" value="HISTIDINOL-PHOSPHATE AMINOTRANSFERASE"/>
    <property type="match status" value="1"/>
</dbReference>
<dbReference type="Gene3D" id="3.40.640.10">
    <property type="entry name" value="Type I PLP-dependent aspartate aminotransferase-like (Major domain)"/>
    <property type="match status" value="1"/>
</dbReference>
<dbReference type="SUPFAM" id="SSF53383">
    <property type="entry name" value="PLP-dependent transferases"/>
    <property type="match status" value="1"/>
</dbReference>
<keyword evidence="4 5" id="KW-0663">Pyridoxal phosphate</keyword>
<protein>
    <submittedName>
        <fullName evidence="7">Aminotransferase class I and II family protein</fullName>
    </submittedName>
</protein>
<dbReference type="InterPro" id="IPR015422">
    <property type="entry name" value="PyrdxlP-dep_Trfase_small"/>
</dbReference>
<dbReference type="CDD" id="cd00609">
    <property type="entry name" value="AAT_like"/>
    <property type="match status" value="1"/>
</dbReference>
<dbReference type="Pfam" id="PF00155">
    <property type="entry name" value="Aminotran_1_2"/>
    <property type="match status" value="1"/>
</dbReference>
<evidence type="ECO:0000256" key="1">
    <source>
        <dbReference type="ARBA" id="ARBA00001933"/>
    </source>
</evidence>
<comment type="cofactor">
    <cofactor evidence="1 5">
        <name>pyridoxal 5'-phosphate</name>
        <dbReference type="ChEBI" id="CHEBI:597326"/>
    </cofactor>
</comment>
<accession>K5BGN3</accession>
<keyword evidence="3 7" id="KW-0808">Transferase</keyword>
<organism evidence="7 8">
    <name type="scientific">Mycolicibacterium hassiacum (strain DSM 44199 / CIP 105218 / JCM 12690 / 3849)</name>
    <name type="common">Mycobacterium hassiacum</name>
    <dbReference type="NCBI Taxonomy" id="1122247"/>
    <lineage>
        <taxon>Bacteria</taxon>
        <taxon>Bacillati</taxon>
        <taxon>Actinomycetota</taxon>
        <taxon>Actinomycetes</taxon>
        <taxon>Mycobacteriales</taxon>
        <taxon>Mycobacteriaceae</taxon>
        <taxon>Mycolicibacterium</taxon>
    </lineage>
</organism>
<dbReference type="Gene3D" id="3.90.1150.10">
    <property type="entry name" value="Aspartate Aminotransferase, domain 1"/>
    <property type="match status" value="1"/>
</dbReference>
<dbReference type="InterPro" id="IPR015424">
    <property type="entry name" value="PyrdxlP-dep_Trfase"/>
</dbReference>
<dbReference type="PROSITE" id="PS00599">
    <property type="entry name" value="AA_TRANSFER_CLASS_2"/>
    <property type="match status" value="1"/>
</dbReference>
<keyword evidence="2 7" id="KW-0032">Aminotransferase</keyword>
<proteinExistence type="inferred from homology"/>
<dbReference type="PATRIC" id="fig|1122247.3.peg.1065"/>
<dbReference type="GO" id="GO:0030170">
    <property type="term" value="F:pyridoxal phosphate binding"/>
    <property type="evidence" value="ECO:0007669"/>
    <property type="project" value="InterPro"/>
</dbReference>
<dbReference type="InterPro" id="IPR015421">
    <property type="entry name" value="PyrdxlP-dep_Trfase_major"/>
</dbReference>
<feature type="domain" description="Aminotransferase class I/classII large" evidence="6">
    <location>
        <begin position="27"/>
        <end position="337"/>
    </location>
</feature>
<dbReference type="GO" id="GO:0008483">
    <property type="term" value="F:transaminase activity"/>
    <property type="evidence" value="ECO:0007669"/>
    <property type="project" value="UniProtKB-KW"/>
</dbReference>
<dbReference type="EMBL" id="AMRA01000027">
    <property type="protein sequence ID" value="EKF24932.1"/>
    <property type="molecule type" value="Genomic_DNA"/>
</dbReference>
<comment type="similarity">
    <text evidence="5">Belongs to the class-II pyridoxal-phosphate-dependent aminotransferase family.</text>
</comment>
<reference evidence="7 8" key="1">
    <citation type="journal article" date="2012" name="J. Bacteriol.">
        <title>Genome sequence of Mycobacterium hassiacum DSM 44199, a rare source of heat-stable mycobacterial proteins.</title>
        <authorList>
            <person name="Tiago I."/>
            <person name="Maranha A."/>
            <person name="Mendes V."/>
            <person name="Alarico S."/>
            <person name="Moynihan P.J."/>
            <person name="Clarke A.J."/>
            <person name="Macedo-Ribeiro S."/>
            <person name="Pereira P.J."/>
            <person name="Empadinhas N."/>
        </authorList>
    </citation>
    <scope>NUCLEOTIDE SEQUENCE [LARGE SCALE GENOMIC DNA]</scope>
    <source>
        <strain evidence="8">DSM 44199 / CIP 105218 / JCM 12690 / 3849</strain>
    </source>
</reference>
<evidence type="ECO:0000256" key="5">
    <source>
        <dbReference type="RuleBase" id="RU003693"/>
    </source>
</evidence>
<dbReference type="InterPro" id="IPR001917">
    <property type="entry name" value="Aminotrans_II_pyridoxalP_BS"/>
</dbReference>
<keyword evidence="8" id="KW-1185">Reference proteome</keyword>
<evidence type="ECO:0000313" key="8">
    <source>
        <dbReference type="Proteomes" id="UP000006265"/>
    </source>
</evidence>
<dbReference type="Proteomes" id="UP000006265">
    <property type="component" value="Unassembled WGS sequence"/>
</dbReference>
<dbReference type="eggNOG" id="COG0079">
    <property type="taxonomic scope" value="Bacteria"/>
</dbReference>
<evidence type="ECO:0000256" key="4">
    <source>
        <dbReference type="ARBA" id="ARBA00022898"/>
    </source>
</evidence>
<dbReference type="AlphaFoldDB" id="K5BGN3"/>
<evidence type="ECO:0000256" key="2">
    <source>
        <dbReference type="ARBA" id="ARBA00022576"/>
    </source>
</evidence>
<dbReference type="STRING" id="1122247.GCA_000379865_03957"/>
<name>K5BGN3_MYCHD</name>
<dbReference type="InterPro" id="IPR050106">
    <property type="entry name" value="HistidinolP_aminotransfase"/>
</dbReference>